<dbReference type="PANTHER" id="PTHR46580:SF2">
    <property type="entry name" value="MAM DOMAIN-CONTAINING PROTEIN"/>
    <property type="match status" value="1"/>
</dbReference>
<dbReference type="Pfam" id="PF14252">
    <property type="entry name" value="DUF4347"/>
    <property type="match status" value="1"/>
</dbReference>
<dbReference type="InterPro" id="IPR013517">
    <property type="entry name" value="FG-GAP"/>
</dbReference>
<dbReference type="Proteomes" id="UP001482513">
    <property type="component" value="Unassembled WGS sequence"/>
</dbReference>
<name>A0ABV0K0M5_9CYAN</name>
<dbReference type="InterPro" id="IPR028994">
    <property type="entry name" value="Integrin_alpha_N"/>
</dbReference>
<organism evidence="3 4">
    <name type="scientific">Leptolyngbya subtilissima DQ-A4</name>
    <dbReference type="NCBI Taxonomy" id="2933933"/>
    <lineage>
        <taxon>Bacteria</taxon>
        <taxon>Bacillati</taxon>
        <taxon>Cyanobacteriota</taxon>
        <taxon>Cyanophyceae</taxon>
        <taxon>Leptolyngbyales</taxon>
        <taxon>Leptolyngbyaceae</taxon>
        <taxon>Leptolyngbya group</taxon>
        <taxon>Leptolyngbya</taxon>
    </lineage>
</organism>
<sequence>MFQHAQSVVFIDASVSDVPHLVSGVLPGVAVKVLAADVDGVAQITNYLEAYPASTVHIVSHGAPGVLYLGNTQLNLTNLENYAQALRSWFSPQASNPTLLLYGCNVAAGDAGEELIEKLHQLTGADIAASRQVIGQGYWSLEVSPTQTTALAPFSTPVLASWAGKLAPIINNLSNSSYSEQGPAYILDNDITFSGGTNYKNGYIEFSLGTATSFDFLTLATDGSPAIGNGQISIVGNAVYVGNGSAASVIGNVDSTFDGQNGQKLRINFSAGFENGNFNLGTSGSTTITGWTGVNQQVRFGIDTIAGLPTPVDTTFPGNNVDRGQNIPQNPGTFSTVLSSTQNDGGGNSVQLRSTGITTKTGYDIVRGPSIYSNGTVQLSVGDQVSFEWQAQGGGDAYDVYGYLVDVNTNNIVTILNQTGNSDTASTTWAKQTVNITQSGEYRFVFVAGTFDFTGGRAAGAQLFIDDVVVTQAVPPVNPNDSILSAIAQRVQYNNTSDAPETSKTLTVSAKNNLGETASGTATITITPVNDLPTGTVTINGTLAQGQTLTANTSTLADADGLGTLNYQWQQSTDGITWATIAGATANTFTLTQAQVNQFVRSQVSYTDGDGSLETVNSNATAAKVNGAPTGGVTVAGTVEQGSLLTATSTLGDPNGLGTLNYQWQQSTDGMTWTTISGATASTFTLTQAQVGQFVRSQVSYTDGGGNLETVNSNATATKVANVNDAPMGGIAASGTATQNAVLTVDTSALSDADGLGALNYQWQQSTDGTTWTAITGATASTFTLTQAQVGQFVRSQVSYTDGGGTLETVFSNATATTIANVNDAPGGLSLAKVYRTSIDGYIDNFEVYNPTTNVWKTLNPIATSTQLAVSSNNELYMLNDNTNIIQRYNPDTDTWVDVQAGPNVNWDYGNLEVTNNNEFILTAQGQTTLYYTQGGTWNSLALPGGASTAADYDPVTGKFVVGQFSQYGAWEVNLATGTITTFSVGGQIDSGETRRFGEIYDGRYYSQGYNYPIYAYDLANNTLALQQVSPAYNSVGNWLSAAVDAGEGLFYLNGFNSTNFSSWDPVTNTFVALAPALTASGHNTLAATSVGAPVTLSGAPQQNSVLTANTSNLVDLDGLGVLNYQWQQSSDGITWTAIAGATASTFTLTQERVGQFVRARVSYVDGFGAAEEVFSAPTASKIANVNDLPTGGVTLTGNAEQGSLLTATPTPDFGDLDGLGTLNYQWQQSSDGTTWTTIAGATASTFTLTQAQVGQFVRSQVSFTDGGGSLETVNSNATAAKVANVNDAPTGGVTLNGTGTQGQTLTANTSNLSDADGLGTLNYQWQQSTDGNTWTTIAGATANTFTLTQAQVNQFVRSQVSYTDGGGSLETVNSNATAAKVANVNDAPTGSVTVNGTVAQGQILTANTSTLADADGLGTLSYQWKQSSDGITWSNIAGATGNTFSPRNAQVSQFLQVAVSYVDGQGTSESLTSAPTSGSVAKFNATSDFNNDGSVDIFWRHQSAGQTVFWLMDNINFAGGDFLSPTIEVKDVNWDIKALGDLNGDGKADLVWQNKATNQAAVWLMDGVNLTSGALLPNDAASGWKVVESGNFNKDTNVDKKDDLLWRNANTGELAVWFMNGTNFVSGEFITVNAGLDWEVGAVGDFTKDGKTDIFWENRITGANVFWEMDGATFVKSHQTTAAAAEWKAKGAADFNQDGNLDLLWHNPGTGENALWLMNGTNLVEGVTTLPTTDVSWNPVV</sequence>
<keyword evidence="1" id="KW-0732">Signal</keyword>
<comment type="caution">
    <text evidence="3">The sequence shown here is derived from an EMBL/GenBank/DDBJ whole genome shotgun (WGS) entry which is preliminary data.</text>
</comment>
<gene>
    <name evidence="3" type="ORF">NC992_01230</name>
</gene>
<proteinExistence type="predicted"/>
<evidence type="ECO:0000313" key="3">
    <source>
        <dbReference type="EMBL" id="MEP0945483.1"/>
    </source>
</evidence>
<evidence type="ECO:0000313" key="4">
    <source>
        <dbReference type="Proteomes" id="UP001482513"/>
    </source>
</evidence>
<feature type="domain" description="DUF4347" evidence="2">
    <location>
        <begin position="8"/>
        <end position="165"/>
    </location>
</feature>
<dbReference type="InterPro" id="IPR025592">
    <property type="entry name" value="DUF4347"/>
</dbReference>
<protein>
    <submittedName>
        <fullName evidence="3">DUF4347 domain-containing protein</fullName>
    </submittedName>
</protein>
<dbReference type="RefSeq" id="WP_190698322.1">
    <property type="nucleotide sequence ID" value="NZ_JAMPKX010000001.1"/>
</dbReference>
<dbReference type="SUPFAM" id="SSF69318">
    <property type="entry name" value="Integrin alpha N-terminal domain"/>
    <property type="match status" value="1"/>
</dbReference>
<keyword evidence="4" id="KW-1185">Reference proteome</keyword>
<evidence type="ECO:0000256" key="1">
    <source>
        <dbReference type="ARBA" id="ARBA00022729"/>
    </source>
</evidence>
<dbReference type="SUPFAM" id="SSF117281">
    <property type="entry name" value="Kelch motif"/>
    <property type="match status" value="1"/>
</dbReference>
<reference evidence="3 4" key="1">
    <citation type="submission" date="2022-04" db="EMBL/GenBank/DDBJ databases">
        <title>Positive selection, recombination, and allopatry shape intraspecific diversity of widespread and dominant cyanobacteria.</title>
        <authorList>
            <person name="Wei J."/>
            <person name="Shu W."/>
            <person name="Hu C."/>
        </authorList>
    </citation>
    <scope>NUCLEOTIDE SEQUENCE [LARGE SCALE GENOMIC DNA]</scope>
    <source>
        <strain evidence="3 4">DQ-A4</strain>
    </source>
</reference>
<dbReference type="Gene3D" id="2.60.40.2700">
    <property type="match status" value="7"/>
</dbReference>
<evidence type="ECO:0000259" key="2">
    <source>
        <dbReference type="Pfam" id="PF14252"/>
    </source>
</evidence>
<dbReference type="InterPro" id="IPR015915">
    <property type="entry name" value="Kelch-typ_b-propeller"/>
</dbReference>
<dbReference type="EMBL" id="JAMPKX010000001">
    <property type="protein sequence ID" value="MEP0945483.1"/>
    <property type="molecule type" value="Genomic_DNA"/>
</dbReference>
<dbReference type="Pfam" id="PF13517">
    <property type="entry name" value="FG-GAP_3"/>
    <property type="match status" value="1"/>
</dbReference>
<dbReference type="PANTHER" id="PTHR46580">
    <property type="entry name" value="SENSOR KINASE-RELATED"/>
    <property type="match status" value="1"/>
</dbReference>
<accession>A0ABV0K0M5</accession>